<dbReference type="Proteomes" id="UP001193035">
    <property type="component" value="Unassembled WGS sequence"/>
</dbReference>
<sequence length="80" mass="8937">MATYIIQDLYAGMLQYITEADSPEEAIEIFDSDVGINSKSVDDWIITEATPEMVEEVEAWEDKGQPGDEAPDWMCGKSNC</sequence>
<dbReference type="RefSeq" id="WP_138845697.1">
    <property type="nucleotide sequence ID" value="NZ_VCPD01000012.1"/>
</dbReference>
<dbReference type="EMBL" id="VCPD01000012">
    <property type="protein sequence ID" value="TMV02555.1"/>
    <property type="molecule type" value="Genomic_DNA"/>
</dbReference>
<accession>A0ABY2WSN5</accession>
<comment type="caution">
    <text evidence="1">The sequence shown here is derived from an EMBL/GenBank/DDBJ whole genome shotgun (WGS) entry which is preliminary data.</text>
</comment>
<evidence type="ECO:0000313" key="1">
    <source>
        <dbReference type="EMBL" id="TMV02555.1"/>
    </source>
</evidence>
<proteinExistence type="predicted"/>
<evidence type="ECO:0000313" key="2">
    <source>
        <dbReference type="Proteomes" id="UP001193035"/>
    </source>
</evidence>
<name>A0ABY2WSN5_9RHOB</name>
<protein>
    <submittedName>
        <fullName evidence="1">Uncharacterized protein</fullName>
    </submittedName>
</protein>
<keyword evidence="2" id="KW-1185">Reference proteome</keyword>
<organism evidence="1 2">
    <name type="scientific">Ruegeria sediminis</name>
    <dbReference type="NCBI Taxonomy" id="2583820"/>
    <lineage>
        <taxon>Bacteria</taxon>
        <taxon>Pseudomonadati</taxon>
        <taxon>Pseudomonadota</taxon>
        <taxon>Alphaproteobacteria</taxon>
        <taxon>Rhodobacterales</taxon>
        <taxon>Roseobacteraceae</taxon>
        <taxon>Ruegeria</taxon>
    </lineage>
</organism>
<reference evidence="1 2" key="1">
    <citation type="submission" date="2019-05" db="EMBL/GenBank/DDBJ databases">
        <title>Ruegeria sp. nov., isolated from tidal flat.</title>
        <authorList>
            <person name="Kim W."/>
        </authorList>
    </citation>
    <scope>NUCLEOTIDE SEQUENCE [LARGE SCALE GENOMIC DNA]</scope>
    <source>
        <strain evidence="1 2">CAU 1488</strain>
    </source>
</reference>
<gene>
    <name evidence="1" type="ORF">FGK63_20205</name>
</gene>